<dbReference type="GO" id="GO:0003700">
    <property type="term" value="F:DNA-binding transcription factor activity"/>
    <property type="evidence" value="ECO:0007669"/>
    <property type="project" value="InterPro"/>
</dbReference>
<reference evidence="5 6" key="1">
    <citation type="submission" date="2019-04" db="EMBL/GenBank/DDBJ databases">
        <title>Reference strain of H23.</title>
        <authorList>
            <person name="Luo X."/>
        </authorList>
    </citation>
    <scope>NUCLEOTIDE SEQUENCE [LARGE SCALE GENOMIC DNA]</scope>
    <source>
        <strain evidence="5 6">H23</strain>
    </source>
</reference>
<dbReference type="Pfam" id="PF12833">
    <property type="entry name" value="HTH_18"/>
    <property type="match status" value="1"/>
</dbReference>
<protein>
    <submittedName>
        <fullName evidence="5">AraC family transcriptional regulator</fullName>
    </submittedName>
</protein>
<dbReference type="GO" id="GO:0043565">
    <property type="term" value="F:sequence-specific DNA binding"/>
    <property type="evidence" value="ECO:0007669"/>
    <property type="project" value="InterPro"/>
</dbReference>
<dbReference type="Gene3D" id="1.10.10.60">
    <property type="entry name" value="Homeodomain-like"/>
    <property type="match status" value="1"/>
</dbReference>
<dbReference type="SMART" id="SM00342">
    <property type="entry name" value="HTH_ARAC"/>
    <property type="match status" value="1"/>
</dbReference>
<proteinExistence type="predicted"/>
<evidence type="ECO:0000256" key="1">
    <source>
        <dbReference type="ARBA" id="ARBA00023015"/>
    </source>
</evidence>
<dbReference type="PROSITE" id="PS01124">
    <property type="entry name" value="HTH_ARAC_FAMILY_2"/>
    <property type="match status" value="1"/>
</dbReference>
<dbReference type="Pfam" id="PF20240">
    <property type="entry name" value="DUF6597"/>
    <property type="match status" value="1"/>
</dbReference>
<evidence type="ECO:0000259" key="4">
    <source>
        <dbReference type="PROSITE" id="PS01124"/>
    </source>
</evidence>
<accession>A0A4U5JZV8</accession>
<gene>
    <name evidence="5" type="ORF">FCE95_06140</name>
</gene>
<dbReference type="EMBL" id="SZUA01000001">
    <property type="protein sequence ID" value="TKR33847.1"/>
    <property type="molecule type" value="Genomic_DNA"/>
</dbReference>
<dbReference type="OrthoDB" id="9809338at2"/>
<dbReference type="PANTHER" id="PTHR46796:SF15">
    <property type="entry name" value="BLL1074 PROTEIN"/>
    <property type="match status" value="1"/>
</dbReference>
<comment type="caution">
    <text evidence="5">The sequence shown here is derived from an EMBL/GenBank/DDBJ whole genome shotgun (WGS) entry which is preliminary data.</text>
</comment>
<dbReference type="RefSeq" id="WP_137266053.1">
    <property type="nucleotide sequence ID" value="NZ_SZUA01000001.1"/>
</dbReference>
<evidence type="ECO:0000313" key="6">
    <source>
        <dbReference type="Proteomes" id="UP000308707"/>
    </source>
</evidence>
<dbReference type="AlphaFoldDB" id="A0A4U5JZV8"/>
<evidence type="ECO:0000256" key="3">
    <source>
        <dbReference type="ARBA" id="ARBA00023163"/>
    </source>
</evidence>
<feature type="domain" description="HTH araC/xylS-type" evidence="4">
    <location>
        <begin position="174"/>
        <end position="258"/>
    </location>
</feature>
<dbReference type="InterPro" id="IPR046532">
    <property type="entry name" value="DUF6597"/>
</dbReference>
<name>A0A4U5JZV8_9GAMM</name>
<dbReference type="InterPro" id="IPR050204">
    <property type="entry name" value="AraC_XylS_family_regulators"/>
</dbReference>
<keyword evidence="1" id="KW-0805">Transcription regulation</keyword>
<keyword evidence="3" id="KW-0804">Transcription</keyword>
<dbReference type="PANTHER" id="PTHR46796">
    <property type="entry name" value="HTH-TYPE TRANSCRIPTIONAL ACTIVATOR RHAS-RELATED"/>
    <property type="match status" value="1"/>
</dbReference>
<dbReference type="InterPro" id="IPR018060">
    <property type="entry name" value="HTH_AraC"/>
</dbReference>
<keyword evidence="6" id="KW-1185">Reference proteome</keyword>
<organism evidence="5 6">
    <name type="scientific">Luteimonas gilva</name>
    <dbReference type="NCBI Taxonomy" id="2572684"/>
    <lineage>
        <taxon>Bacteria</taxon>
        <taxon>Pseudomonadati</taxon>
        <taxon>Pseudomonadota</taxon>
        <taxon>Gammaproteobacteria</taxon>
        <taxon>Lysobacterales</taxon>
        <taxon>Lysobacteraceae</taxon>
        <taxon>Luteimonas</taxon>
    </lineage>
</organism>
<evidence type="ECO:0000256" key="2">
    <source>
        <dbReference type="ARBA" id="ARBA00023125"/>
    </source>
</evidence>
<sequence length="269" mass="29797">MGYAVLAPPAPLSDWIESIWDWDMPQQAHRFERMLPSACAQLTINLAEDETRVYDDALNCKRNAGAALDAPSHRSFVIDTAEQVAVCGVVFKPGASAPLFRQRMDALANGQIDLDDLLPGHGRDLRTRLLEAGSAARRLEILQRWLKALARDARPQPAIAHALHVFEASPQIGRIGAIAADLGWSPRRFSQCFREQVGMSPKRYARLQRFHRVAAIAQRGGRIDWAGVAADGGFHDQPHLVREFRAFSGFAPTAYLAQRGPWPGHIPLD</sequence>
<dbReference type="Proteomes" id="UP000308707">
    <property type="component" value="Unassembled WGS sequence"/>
</dbReference>
<evidence type="ECO:0000313" key="5">
    <source>
        <dbReference type="EMBL" id="TKR33847.1"/>
    </source>
</evidence>
<keyword evidence="2" id="KW-0238">DNA-binding</keyword>